<evidence type="ECO:0000313" key="2">
    <source>
        <dbReference type="EMBL" id="KAF6510259.1"/>
    </source>
</evidence>
<keyword evidence="5" id="KW-1185">Reference proteome</keyword>
<evidence type="ECO:0000259" key="1">
    <source>
        <dbReference type="Pfam" id="PF13193"/>
    </source>
</evidence>
<accession>A0A150NBR0</accession>
<dbReference type="Pfam" id="PF13193">
    <property type="entry name" value="AMP-binding_C"/>
    <property type="match status" value="1"/>
</dbReference>
<dbReference type="Proteomes" id="UP000773850">
    <property type="component" value="Unassembled WGS sequence"/>
</dbReference>
<evidence type="ECO:0000313" key="4">
    <source>
        <dbReference type="Proteomes" id="UP000075517"/>
    </source>
</evidence>
<dbReference type="EC" id="6.2.1.3" evidence="3"/>
<dbReference type="AlphaFoldDB" id="A0A150NBR0"/>
<dbReference type="InterPro" id="IPR050237">
    <property type="entry name" value="ATP-dep_AMP-bd_enzyme"/>
</dbReference>
<comment type="caution">
    <text evidence="3">The sequence shown here is derived from an EMBL/GenBank/DDBJ whole genome shotgun (WGS) entry which is preliminary data.</text>
</comment>
<sequence length="123" mass="14691">MVKRMNETRPYWPSGLPKELRYELGEQPLYGYLRHRGEREENEPAYIFYNKVITWGTLLDHVHRFARYLREKGVEKGKVAPSELIEWAKVHMAAFKYPRYIEFIDELPATPSGKVLRKLLPRE</sequence>
<protein>
    <submittedName>
        <fullName evidence="3">Long-chain-fatty-acid--CoA ligase</fullName>
        <ecNumber evidence="3">6.2.1.3</ecNumber>
    </submittedName>
</protein>
<feature type="domain" description="AMP-binding enzyme C-terminal" evidence="1">
    <location>
        <begin position="80"/>
        <end position="114"/>
    </location>
</feature>
<reference evidence="2 5" key="2">
    <citation type="submission" date="2016-03" db="EMBL/GenBank/DDBJ databases">
        <title>Spore heat resistance.</title>
        <authorList>
            <person name="Boekhorst J."/>
            <person name="Berendsen E.M."/>
            <person name="Wells-Bennik M.H."/>
            <person name="Kuipers O.P."/>
        </authorList>
    </citation>
    <scope>NUCLEOTIDE SEQUENCE [LARGE SCALE GENOMIC DNA]</scope>
    <source>
        <strain evidence="2 5">GS8</strain>
    </source>
</reference>
<dbReference type="Proteomes" id="UP000075517">
    <property type="component" value="Unassembled WGS sequence"/>
</dbReference>
<dbReference type="InterPro" id="IPR045851">
    <property type="entry name" value="AMP-bd_C_sf"/>
</dbReference>
<dbReference type="SUPFAM" id="SSF56801">
    <property type="entry name" value="Acetyl-CoA synthetase-like"/>
    <property type="match status" value="2"/>
</dbReference>
<gene>
    <name evidence="3" type="ORF">B4114_1759</name>
    <name evidence="2" type="ORF">GS8_2416</name>
</gene>
<keyword evidence="3" id="KW-0436">Ligase</keyword>
<dbReference type="EMBL" id="LQYY01000059">
    <property type="protein sequence ID" value="KYD34157.1"/>
    <property type="molecule type" value="Genomic_DNA"/>
</dbReference>
<evidence type="ECO:0000313" key="5">
    <source>
        <dbReference type="Proteomes" id="UP000773850"/>
    </source>
</evidence>
<dbReference type="InterPro" id="IPR025110">
    <property type="entry name" value="AMP-bd_C"/>
</dbReference>
<evidence type="ECO:0000313" key="3">
    <source>
        <dbReference type="EMBL" id="KYD34157.1"/>
    </source>
</evidence>
<name>A0A150NBR0_GEOSE</name>
<proteinExistence type="predicted"/>
<organism evidence="3 4">
    <name type="scientific">Geobacillus stearothermophilus</name>
    <name type="common">Bacillus stearothermophilus</name>
    <dbReference type="NCBI Taxonomy" id="1422"/>
    <lineage>
        <taxon>Bacteria</taxon>
        <taxon>Bacillati</taxon>
        <taxon>Bacillota</taxon>
        <taxon>Bacilli</taxon>
        <taxon>Bacillales</taxon>
        <taxon>Anoxybacillaceae</taxon>
        <taxon>Geobacillus</taxon>
    </lineage>
</organism>
<dbReference type="PANTHER" id="PTHR43767:SF1">
    <property type="entry name" value="NONRIBOSOMAL PEPTIDE SYNTHASE PES1 (EUROFUNG)-RELATED"/>
    <property type="match status" value="1"/>
</dbReference>
<dbReference type="EMBL" id="LUCS01000028">
    <property type="protein sequence ID" value="KAF6510259.1"/>
    <property type="molecule type" value="Genomic_DNA"/>
</dbReference>
<dbReference type="GO" id="GO:0004467">
    <property type="term" value="F:long-chain fatty acid-CoA ligase activity"/>
    <property type="evidence" value="ECO:0007669"/>
    <property type="project" value="UniProtKB-EC"/>
</dbReference>
<dbReference type="Gene3D" id="3.30.300.30">
    <property type="match status" value="1"/>
</dbReference>
<dbReference type="PANTHER" id="PTHR43767">
    <property type="entry name" value="LONG-CHAIN-FATTY-ACID--COA LIGASE"/>
    <property type="match status" value="1"/>
</dbReference>
<reference evidence="3 4" key="1">
    <citation type="submission" date="2016-01" db="EMBL/GenBank/DDBJ databases">
        <title>Draft Genome Sequences of Seven Thermophilic Sporeformers Isolated from Foods.</title>
        <authorList>
            <person name="Berendsen E.M."/>
            <person name="Wells-Bennik M.H."/>
            <person name="Krawcyk A.O."/>
            <person name="De Jong A."/>
            <person name="Holsappel S."/>
            <person name="Eijlander R.T."/>
            <person name="Kuipers O.P."/>
        </authorList>
    </citation>
    <scope>NUCLEOTIDE SEQUENCE [LARGE SCALE GENOMIC DNA]</scope>
    <source>
        <strain evidence="3 4">B4114</strain>
    </source>
</reference>
<dbReference type="PATRIC" id="fig|1422.17.peg.3016"/>